<evidence type="ECO:0000256" key="3">
    <source>
        <dbReference type="ARBA" id="ARBA00023125"/>
    </source>
</evidence>
<accession>A0A9D1DR84</accession>
<dbReference type="GO" id="GO:0003677">
    <property type="term" value="F:DNA binding"/>
    <property type="evidence" value="ECO:0007669"/>
    <property type="project" value="UniProtKB-KW"/>
</dbReference>
<dbReference type="InterPro" id="IPR011256">
    <property type="entry name" value="Reg_factor_effector_dom_sf"/>
</dbReference>
<dbReference type="Proteomes" id="UP000886785">
    <property type="component" value="Unassembled WGS sequence"/>
</dbReference>
<evidence type="ECO:0000256" key="2">
    <source>
        <dbReference type="ARBA" id="ARBA00023015"/>
    </source>
</evidence>
<dbReference type="InterPro" id="IPR009061">
    <property type="entry name" value="DNA-bd_dom_put_sf"/>
</dbReference>
<reference evidence="6" key="2">
    <citation type="journal article" date="2021" name="PeerJ">
        <title>Extensive microbial diversity within the chicken gut microbiome revealed by metagenomics and culture.</title>
        <authorList>
            <person name="Gilroy R."/>
            <person name="Ravi A."/>
            <person name="Getino M."/>
            <person name="Pursley I."/>
            <person name="Horton D.L."/>
            <person name="Alikhan N.F."/>
            <person name="Baker D."/>
            <person name="Gharbi K."/>
            <person name="Hall N."/>
            <person name="Watson M."/>
            <person name="Adriaenssens E.M."/>
            <person name="Foster-Nyarko E."/>
            <person name="Jarju S."/>
            <person name="Secka A."/>
            <person name="Antonio M."/>
            <person name="Oren A."/>
            <person name="Chaudhuri R.R."/>
            <person name="La Ragione R."/>
            <person name="Hildebrand F."/>
            <person name="Pallen M.J."/>
        </authorList>
    </citation>
    <scope>NUCLEOTIDE SEQUENCE</scope>
    <source>
        <strain evidence="6">ChiSjej1B19-7085</strain>
    </source>
</reference>
<dbReference type="InterPro" id="IPR047057">
    <property type="entry name" value="MerR_fam"/>
</dbReference>
<proteinExistence type="predicted"/>
<dbReference type="PANTHER" id="PTHR30204:SF69">
    <property type="entry name" value="MERR-FAMILY TRANSCRIPTIONAL REGULATOR"/>
    <property type="match status" value="1"/>
</dbReference>
<dbReference type="AlphaFoldDB" id="A0A9D1DR84"/>
<dbReference type="SMART" id="SM00422">
    <property type="entry name" value="HTH_MERR"/>
    <property type="match status" value="1"/>
</dbReference>
<dbReference type="InterPro" id="IPR029442">
    <property type="entry name" value="GyrI-like"/>
</dbReference>
<dbReference type="Pfam" id="PF06445">
    <property type="entry name" value="GyrI-like"/>
    <property type="match status" value="1"/>
</dbReference>
<comment type="caution">
    <text evidence="6">The sequence shown here is derived from an EMBL/GenBank/DDBJ whole genome shotgun (WGS) entry which is preliminary data.</text>
</comment>
<evidence type="ECO:0000256" key="1">
    <source>
        <dbReference type="ARBA" id="ARBA00022491"/>
    </source>
</evidence>
<keyword evidence="1" id="KW-0678">Repressor</keyword>
<evidence type="ECO:0000256" key="4">
    <source>
        <dbReference type="ARBA" id="ARBA00023163"/>
    </source>
</evidence>
<dbReference type="PANTHER" id="PTHR30204">
    <property type="entry name" value="REDOX-CYCLING DRUG-SENSING TRANSCRIPTIONAL ACTIVATOR SOXR"/>
    <property type="match status" value="1"/>
</dbReference>
<feature type="domain" description="HTH merR-type" evidence="5">
    <location>
        <begin position="4"/>
        <end position="74"/>
    </location>
</feature>
<evidence type="ECO:0000259" key="5">
    <source>
        <dbReference type="PROSITE" id="PS50937"/>
    </source>
</evidence>
<dbReference type="Gene3D" id="1.10.1660.10">
    <property type="match status" value="1"/>
</dbReference>
<dbReference type="CDD" id="cd01107">
    <property type="entry name" value="HTH_BmrR"/>
    <property type="match status" value="1"/>
</dbReference>
<dbReference type="SUPFAM" id="SSF55136">
    <property type="entry name" value="Probable bacterial effector-binding domain"/>
    <property type="match status" value="1"/>
</dbReference>
<dbReference type="Gene3D" id="3.20.80.10">
    <property type="entry name" value="Regulatory factor, effector binding domain"/>
    <property type="match status" value="1"/>
</dbReference>
<gene>
    <name evidence="6" type="ORF">IAA54_07725</name>
</gene>
<keyword evidence="3" id="KW-0238">DNA-binding</keyword>
<dbReference type="GO" id="GO:0003700">
    <property type="term" value="F:DNA-binding transcription factor activity"/>
    <property type="evidence" value="ECO:0007669"/>
    <property type="project" value="InterPro"/>
</dbReference>
<dbReference type="SUPFAM" id="SSF46955">
    <property type="entry name" value="Putative DNA-binding domain"/>
    <property type="match status" value="1"/>
</dbReference>
<keyword evidence="4" id="KW-0804">Transcription</keyword>
<reference evidence="6" key="1">
    <citation type="submission" date="2020-10" db="EMBL/GenBank/DDBJ databases">
        <authorList>
            <person name="Gilroy R."/>
        </authorList>
    </citation>
    <scope>NUCLEOTIDE SEQUENCE</scope>
    <source>
        <strain evidence="6">ChiSjej1B19-7085</strain>
    </source>
</reference>
<dbReference type="InterPro" id="IPR000551">
    <property type="entry name" value="MerR-type_HTH_dom"/>
</dbReference>
<dbReference type="Pfam" id="PF13411">
    <property type="entry name" value="MerR_1"/>
    <property type="match status" value="1"/>
</dbReference>
<dbReference type="EMBL" id="DVHF01000086">
    <property type="protein sequence ID" value="HIR57545.1"/>
    <property type="molecule type" value="Genomic_DNA"/>
</dbReference>
<name>A0A9D1DR84_9FIRM</name>
<dbReference type="PROSITE" id="PS50937">
    <property type="entry name" value="HTH_MERR_2"/>
    <property type="match status" value="1"/>
</dbReference>
<evidence type="ECO:0000313" key="7">
    <source>
        <dbReference type="Proteomes" id="UP000886785"/>
    </source>
</evidence>
<sequence length="282" mass="32821">MEDLFSIGELSKYQNISKQTLIFYDKIGLFRPAYVDPDNGYRYYSAKQIDYLDTILIMKKIGFSLAEIREHMQDYTIDSSLTALRRQISVIDRRMDELRLIRSRLLHRCTQMENASVYRTGEVPVQLEQAKEQYILIRPVDPPYTMREISIATKGCFSAAFRQNLPVFFECGVIVPLERIREGRCTEASHAFLPIEQTDQDENILCLPSGTYACVYHVGDYLSIGRSYRRVLEYCDNHNLEILSDSYEFCINDYITSRDENEYITKIMLRVSDGASQQNGNR</sequence>
<evidence type="ECO:0000313" key="6">
    <source>
        <dbReference type="EMBL" id="HIR57545.1"/>
    </source>
</evidence>
<keyword evidence="2" id="KW-0805">Transcription regulation</keyword>
<protein>
    <submittedName>
        <fullName evidence="6">MerR family transcriptional regulator</fullName>
    </submittedName>
</protein>
<organism evidence="6 7">
    <name type="scientific">Candidatus Gallacutalibacter pullicola</name>
    <dbReference type="NCBI Taxonomy" id="2840830"/>
    <lineage>
        <taxon>Bacteria</taxon>
        <taxon>Bacillati</taxon>
        <taxon>Bacillota</taxon>
        <taxon>Clostridia</taxon>
        <taxon>Eubacteriales</taxon>
        <taxon>Candidatus Gallacutalibacter</taxon>
    </lineage>
</organism>